<feature type="non-terminal residue" evidence="2">
    <location>
        <position position="82"/>
    </location>
</feature>
<sequence>MRSRAVRLAIQRGSFVKQYVENLRGIFIVASLLFSNALATESNGQMSNGAPRGDVRDMSSTRGRSEAFLVIPKLRSHYLTSA</sequence>
<dbReference type="Proteomes" id="UP000837857">
    <property type="component" value="Chromosome 11"/>
</dbReference>
<reference evidence="2" key="1">
    <citation type="submission" date="2022-03" db="EMBL/GenBank/DDBJ databases">
        <authorList>
            <person name="Martin H S."/>
        </authorList>
    </citation>
    <scope>NUCLEOTIDE SEQUENCE</scope>
</reference>
<evidence type="ECO:0000313" key="2">
    <source>
        <dbReference type="EMBL" id="CAH2039790.1"/>
    </source>
</evidence>
<protein>
    <submittedName>
        <fullName evidence="2">Uncharacterized protein</fullName>
    </submittedName>
</protein>
<proteinExistence type="predicted"/>
<feature type="region of interest" description="Disordered" evidence="1">
    <location>
        <begin position="42"/>
        <end position="61"/>
    </location>
</feature>
<organism evidence="2 3">
    <name type="scientific">Iphiclides podalirius</name>
    <name type="common">scarce swallowtail</name>
    <dbReference type="NCBI Taxonomy" id="110791"/>
    <lineage>
        <taxon>Eukaryota</taxon>
        <taxon>Metazoa</taxon>
        <taxon>Ecdysozoa</taxon>
        <taxon>Arthropoda</taxon>
        <taxon>Hexapoda</taxon>
        <taxon>Insecta</taxon>
        <taxon>Pterygota</taxon>
        <taxon>Neoptera</taxon>
        <taxon>Endopterygota</taxon>
        <taxon>Lepidoptera</taxon>
        <taxon>Glossata</taxon>
        <taxon>Ditrysia</taxon>
        <taxon>Papilionoidea</taxon>
        <taxon>Papilionidae</taxon>
        <taxon>Papilioninae</taxon>
        <taxon>Iphiclides</taxon>
    </lineage>
</organism>
<gene>
    <name evidence="2" type="ORF">IPOD504_LOCUS1988</name>
</gene>
<evidence type="ECO:0000313" key="3">
    <source>
        <dbReference type="Proteomes" id="UP000837857"/>
    </source>
</evidence>
<name>A0ABN8HVB6_9NEOP</name>
<dbReference type="EMBL" id="OW152823">
    <property type="protein sequence ID" value="CAH2039790.1"/>
    <property type="molecule type" value="Genomic_DNA"/>
</dbReference>
<accession>A0ABN8HVB6</accession>
<keyword evidence="3" id="KW-1185">Reference proteome</keyword>
<evidence type="ECO:0000256" key="1">
    <source>
        <dbReference type="SAM" id="MobiDB-lite"/>
    </source>
</evidence>